<dbReference type="GO" id="GO:0005886">
    <property type="term" value="C:plasma membrane"/>
    <property type="evidence" value="ECO:0007669"/>
    <property type="project" value="UniProtKB-SubCell"/>
</dbReference>
<feature type="transmembrane region" description="Helical" evidence="6">
    <location>
        <begin position="293"/>
        <end position="315"/>
    </location>
</feature>
<comment type="subcellular location">
    <subcellularLocation>
        <location evidence="1">Cell membrane</location>
        <topology evidence="1">Multi-pass membrane protein</topology>
    </subcellularLocation>
</comment>
<organism evidence="8 9">
    <name type="scientific">Microvirga alba</name>
    <dbReference type="NCBI Taxonomy" id="2791025"/>
    <lineage>
        <taxon>Bacteria</taxon>
        <taxon>Pseudomonadati</taxon>
        <taxon>Pseudomonadota</taxon>
        <taxon>Alphaproteobacteria</taxon>
        <taxon>Hyphomicrobiales</taxon>
        <taxon>Methylobacteriaceae</taxon>
        <taxon>Microvirga</taxon>
    </lineage>
</organism>
<evidence type="ECO:0000256" key="5">
    <source>
        <dbReference type="ARBA" id="ARBA00023136"/>
    </source>
</evidence>
<evidence type="ECO:0000256" key="2">
    <source>
        <dbReference type="ARBA" id="ARBA00022475"/>
    </source>
</evidence>
<keyword evidence="2" id="KW-1003">Cell membrane</keyword>
<evidence type="ECO:0000313" key="9">
    <source>
        <dbReference type="Proteomes" id="UP000599312"/>
    </source>
</evidence>
<feature type="transmembrane region" description="Helical" evidence="6">
    <location>
        <begin position="12"/>
        <end position="35"/>
    </location>
</feature>
<keyword evidence="5 6" id="KW-0472">Membrane</keyword>
<comment type="caution">
    <text evidence="8">The sequence shown here is derived from an EMBL/GenBank/DDBJ whole genome shotgun (WGS) entry which is preliminary data.</text>
</comment>
<gene>
    <name evidence="8" type="ORF">I2H38_12805</name>
</gene>
<dbReference type="PANTHER" id="PTHR35007:SF2">
    <property type="entry name" value="PILUS ASSEMBLE PROTEIN"/>
    <property type="match status" value="1"/>
</dbReference>
<dbReference type="EMBL" id="JADQDO010000006">
    <property type="protein sequence ID" value="MBF9234254.1"/>
    <property type="molecule type" value="Genomic_DNA"/>
</dbReference>
<evidence type="ECO:0000313" key="8">
    <source>
        <dbReference type="EMBL" id="MBF9234254.1"/>
    </source>
</evidence>
<dbReference type="RefSeq" id="WP_196272255.1">
    <property type="nucleotide sequence ID" value="NZ_JADQDO010000006.1"/>
</dbReference>
<sequence>MNTGLLTGNVDMLVALSATVAVFAAIIVVAWPYFVRDELAERMVQVANESERIRLRERGRLNAQNKQILRSEPKRLYKLVVDYLNLAGTEDSETVKMLRMAGYRGEGPITAYLALRQLAPLGMAALAALYVFVILNLGYPLFVKLAIVMAAAGFGYYAPALYVRNKITKRQISIRRSWPDALDLLLICVGSGMGIEGALRKVSGEIGSQSIELAEELSLTTAELSYLQDRRKAYENLAERTGLDGVKGVVTSLIQAEKYGTALSQSLRVQAQENRDMRMNEAEKKAAALPPKLTVPMIVFFLPVLFAVILTPAIIQMMKI</sequence>
<dbReference type="AlphaFoldDB" id="A0A931BT19"/>
<dbReference type="InterPro" id="IPR018076">
    <property type="entry name" value="T2SS_GspF_dom"/>
</dbReference>
<evidence type="ECO:0000259" key="7">
    <source>
        <dbReference type="Pfam" id="PF00482"/>
    </source>
</evidence>
<dbReference type="Proteomes" id="UP000599312">
    <property type="component" value="Unassembled WGS sequence"/>
</dbReference>
<evidence type="ECO:0000256" key="4">
    <source>
        <dbReference type="ARBA" id="ARBA00022989"/>
    </source>
</evidence>
<dbReference type="PANTHER" id="PTHR35007">
    <property type="entry name" value="INTEGRAL MEMBRANE PROTEIN-RELATED"/>
    <property type="match status" value="1"/>
</dbReference>
<feature type="transmembrane region" description="Helical" evidence="6">
    <location>
        <begin position="118"/>
        <end position="139"/>
    </location>
</feature>
<keyword evidence="9" id="KW-1185">Reference proteome</keyword>
<evidence type="ECO:0000256" key="6">
    <source>
        <dbReference type="SAM" id="Phobius"/>
    </source>
</evidence>
<accession>A0A931BT19</accession>
<keyword evidence="3 6" id="KW-0812">Transmembrane</keyword>
<name>A0A931BT19_9HYPH</name>
<proteinExistence type="predicted"/>
<evidence type="ECO:0000256" key="3">
    <source>
        <dbReference type="ARBA" id="ARBA00022692"/>
    </source>
</evidence>
<reference evidence="8" key="1">
    <citation type="submission" date="2020-11" db="EMBL/GenBank/DDBJ databases">
        <authorList>
            <person name="Kim M.K."/>
        </authorList>
    </citation>
    <scope>NUCLEOTIDE SEQUENCE</scope>
    <source>
        <strain evidence="8">BT350</strain>
    </source>
</reference>
<feature type="domain" description="Type II secretion system protein GspF" evidence="7">
    <location>
        <begin position="182"/>
        <end position="310"/>
    </location>
</feature>
<feature type="transmembrane region" description="Helical" evidence="6">
    <location>
        <begin position="145"/>
        <end position="163"/>
    </location>
</feature>
<evidence type="ECO:0000256" key="1">
    <source>
        <dbReference type="ARBA" id="ARBA00004651"/>
    </source>
</evidence>
<dbReference type="Pfam" id="PF00482">
    <property type="entry name" value="T2SSF"/>
    <property type="match status" value="1"/>
</dbReference>
<keyword evidence="4 6" id="KW-1133">Transmembrane helix</keyword>
<protein>
    <submittedName>
        <fullName evidence="8">Type II secretion system F family protein</fullName>
    </submittedName>
</protein>